<evidence type="ECO:0000313" key="2">
    <source>
        <dbReference type="EnsemblMetazoa" id="ISCW024337-PA"/>
    </source>
</evidence>
<dbReference type="VEuPathDB" id="VectorBase:ISCI024337"/>
<dbReference type="EnsemblMetazoa" id="ISCW024337-RA">
    <property type="protein sequence ID" value="ISCW024337-PA"/>
    <property type="gene ID" value="ISCW024337"/>
</dbReference>
<dbReference type="InParanoid" id="B7PM13"/>
<dbReference type="VEuPathDB" id="VectorBase:ISCP_010464"/>
<dbReference type="PANTHER" id="PTHR33053:SF26">
    <property type="entry name" value="TRANSPOSASE DOMAIN-CONTAINING PROTEIN"/>
    <property type="match status" value="1"/>
</dbReference>
<dbReference type="AlphaFoldDB" id="B7PM13"/>
<reference evidence="2" key="2">
    <citation type="submission" date="2020-05" db="UniProtKB">
        <authorList>
            <consortium name="EnsemblMetazoa"/>
        </authorList>
    </citation>
    <scope>IDENTIFICATION</scope>
    <source>
        <strain evidence="2">wikel</strain>
    </source>
</reference>
<evidence type="ECO:0000313" key="3">
    <source>
        <dbReference type="Proteomes" id="UP000001555"/>
    </source>
</evidence>
<dbReference type="HOGENOM" id="CLU_004416_2_1_1"/>
<dbReference type="Proteomes" id="UP000001555">
    <property type="component" value="Unassembled WGS sequence"/>
</dbReference>
<dbReference type="EMBL" id="DS744740">
    <property type="protein sequence ID" value="EEC07635.1"/>
    <property type="molecule type" value="Genomic_DNA"/>
</dbReference>
<reference evidence="1 3" key="1">
    <citation type="submission" date="2008-03" db="EMBL/GenBank/DDBJ databases">
        <title>Annotation of Ixodes scapularis.</title>
        <authorList>
            <consortium name="Ixodes scapularis Genome Project Consortium"/>
            <person name="Caler E."/>
            <person name="Hannick L.I."/>
            <person name="Bidwell S."/>
            <person name="Joardar V."/>
            <person name="Thiagarajan M."/>
            <person name="Amedeo P."/>
            <person name="Galinsky K.J."/>
            <person name="Schobel S."/>
            <person name="Inman J."/>
            <person name="Hostetler J."/>
            <person name="Miller J."/>
            <person name="Hammond M."/>
            <person name="Megy K."/>
            <person name="Lawson D."/>
            <person name="Kodira C."/>
            <person name="Sutton G."/>
            <person name="Meyer J."/>
            <person name="Hill C.A."/>
            <person name="Birren B."/>
            <person name="Nene V."/>
            <person name="Collins F."/>
            <person name="Alarcon-Chaidez F."/>
            <person name="Wikel S."/>
            <person name="Strausberg R."/>
        </authorList>
    </citation>
    <scope>NUCLEOTIDE SEQUENCE [LARGE SCALE GENOMIC DNA]</scope>
    <source>
        <strain evidence="3">Wikel</strain>
        <strain evidence="1">Wikel colony</strain>
    </source>
</reference>
<name>B7PM13_IXOSC</name>
<dbReference type="PaxDb" id="6945-B7PM13"/>
<dbReference type="STRING" id="6945.B7PM13"/>
<keyword evidence="3" id="KW-1185">Reference proteome</keyword>
<sequence length="201" mass="22572">MSLIINIDGLPLSRSSANQFWMILVLFHESKIRVPFTAALYFGKSKPKCLEGFLSDFIYELHLITGVLLHGSITHFVSIRAFVCDAPVRSYAKCITGHAGYYACEKCSQKGTYSLEFRKVLLTEADHARRTDDDFKQQKNKLHHKGESPLLKLPLGMVSQFSLDDMHLVCLGVIKILVQYWLGESPSSAKVPTHVKASISQ</sequence>
<feature type="non-terminal residue" evidence="1">
    <location>
        <position position="201"/>
    </location>
</feature>
<dbReference type="PANTHER" id="PTHR33053">
    <property type="entry name" value="PROTEIN, PUTATIVE-RELATED"/>
    <property type="match status" value="1"/>
</dbReference>
<evidence type="ECO:0000313" key="1">
    <source>
        <dbReference type="EMBL" id="EEC07635.1"/>
    </source>
</evidence>
<proteinExistence type="predicted"/>
<dbReference type="VEuPathDB" id="VectorBase:ISCW024337"/>
<accession>B7PM13</accession>
<dbReference type="OrthoDB" id="6492639at2759"/>
<organism evidence="1">
    <name type="scientific">Ixodes scapularis</name>
    <name type="common">Black-legged tick</name>
    <name type="synonym">Deer tick</name>
    <dbReference type="NCBI Taxonomy" id="6945"/>
    <lineage>
        <taxon>Eukaryota</taxon>
        <taxon>Metazoa</taxon>
        <taxon>Ecdysozoa</taxon>
        <taxon>Arthropoda</taxon>
        <taxon>Chelicerata</taxon>
        <taxon>Arachnida</taxon>
        <taxon>Acari</taxon>
        <taxon>Parasitiformes</taxon>
        <taxon>Ixodida</taxon>
        <taxon>Ixodoidea</taxon>
        <taxon>Ixodidae</taxon>
        <taxon>Ixodinae</taxon>
        <taxon>Ixodes</taxon>
    </lineage>
</organism>
<protein>
    <submittedName>
        <fullName evidence="1 2">Uncharacterized protein</fullName>
    </submittedName>
</protein>
<gene>
    <name evidence="1" type="ORF">IscW_ISCW024337</name>
</gene>
<dbReference type="EMBL" id="ABJB011032216">
    <property type="status" value="NOT_ANNOTATED_CDS"/>
    <property type="molecule type" value="Genomic_DNA"/>
</dbReference>